<accession>A0ABV5WPS7</accession>
<feature type="region of interest" description="Disordered" evidence="1">
    <location>
        <begin position="1"/>
        <end position="40"/>
    </location>
</feature>
<dbReference type="EMBL" id="JBHMAF010000197">
    <property type="protein sequence ID" value="MFB9762433.1"/>
    <property type="molecule type" value="Genomic_DNA"/>
</dbReference>
<dbReference type="InterPro" id="IPR046221">
    <property type="entry name" value="DUF6254"/>
</dbReference>
<gene>
    <name evidence="2" type="ORF">ACFFMS_29845</name>
</gene>
<organism evidence="2 3">
    <name type="scientific">Ectobacillus funiculus</name>
    <dbReference type="NCBI Taxonomy" id="137993"/>
    <lineage>
        <taxon>Bacteria</taxon>
        <taxon>Bacillati</taxon>
        <taxon>Bacillota</taxon>
        <taxon>Bacilli</taxon>
        <taxon>Bacillales</taxon>
        <taxon>Bacillaceae</taxon>
        <taxon>Ectobacillus</taxon>
    </lineage>
</organism>
<dbReference type="Pfam" id="PF19767">
    <property type="entry name" value="DUF6254"/>
    <property type="match status" value="1"/>
</dbReference>
<protein>
    <submittedName>
        <fullName evidence="2">DUF6254 family protein</fullName>
    </submittedName>
</protein>
<comment type="caution">
    <text evidence="2">The sequence shown here is derived from an EMBL/GenBank/DDBJ whole genome shotgun (WGS) entry which is preliminary data.</text>
</comment>
<keyword evidence="3" id="KW-1185">Reference proteome</keyword>
<proteinExistence type="predicted"/>
<dbReference type="RefSeq" id="WP_379952350.1">
    <property type="nucleotide sequence ID" value="NZ_JBHMAF010000197.1"/>
</dbReference>
<sequence>MSHKKRQKERLWRTRKESQQQHPHGKVKTFEQLAAEAGKQ</sequence>
<reference evidence="2 3" key="1">
    <citation type="submission" date="2024-09" db="EMBL/GenBank/DDBJ databases">
        <authorList>
            <person name="Sun Q."/>
            <person name="Mori K."/>
        </authorList>
    </citation>
    <scope>NUCLEOTIDE SEQUENCE [LARGE SCALE GENOMIC DNA]</scope>
    <source>
        <strain evidence="2 3">JCM 11201</strain>
    </source>
</reference>
<evidence type="ECO:0000313" key="3">
    <source>
        <dbReference type="Proteomes" id="UP001589609"/>
    </source>
</evidence>
<evidence type="ECO:0000256" key="1">
    <source>
        <dbReference type="SAM" id="MobiDB-lite"/>
    </source>
</evidence>
<feature type="compositionally biased region" description="Basic and acidic residues" evidence="1">
    <location>
        <begin position="9"/>
        <end position="19"/>
    </location>
</feature>
<dbReference type="Proteomes" id="UP001589609">
    <property type="component" value="Unassembled WGS sequence"/>
</dbReference>
<evidence type="ECO:0000313" key="2">
    <source>
        <dbReference type="EMBL" id="MFB9762433.1"/>
    </source>
</evidence>
<name>A0ABV5WPS7_9BACI</name>